<dbReference type="InterPro" id="IPR009100">
    <property type="entry name" value="AcylCoA_DH/oxidase_NM_dom_sf"/>
</dbReference>
<sequence>MSFNTATTPSNDAFGSAALAALLGPDTSLPPIDGLRRLIAAGLDRLPLPGHGATLQRWQALAAIAGVDLALLKLYEGHTDALAILAEIDGPGAAPGSSWGVWCAEMPGARLALRKTAQGHWQLTGRKAWCSGAAGLSHALVSCWNEAGEACLASVALAQPGVQVTQEGWQAVGMAGSASVDVVFSSAHATPVGAPGAYLARPGFWHGGAGIAAGWYGAACAMAGYLHARAAQAAAPDPLRLAQLGQIDCALRAAGALLREGAREIDQHPQRDAMATALRLRLAAEDCATVVLRLATRALGAGPLCRNAHFARLAADLPVLLRQSHAERDQATLGTIVAGVAGVADHPWSL</sequence>
<dbReference type="PATRIC" id="fig|1747903.4.peg.230"/>
<protein>
    <recommendedName>
        <fullName evidence="3">Acyl-CoA dehydrogenase</fullName>
    </recommendedName>
</protein>
<reference evidence="1 2" key="1">
    <citation type="submission" date="2016-04" db="EMBL/GenBank/DDBJ databases">
        <title>Draft genome sequence of Janthinobacterium psychrotolerans sp. nov., isolated from freshwater sediments in Denmark.</title>
        <authorList>
            <person name="Gong X."/>
            <person name="Skrivergaard S."/>
            <person name="Korsgaard B.S."/>
            <person name="Schreiber L."/>
            <person name="Marshall I.P."/>
            <person name="Finster K."/>
            <person name="Schramm A."/>
        </authorList>
    </citation>
    <scope>NUCLEOTIDE SEQUENCE [LARGE SCALE GENOMIC DNA]</scope>
    <source>
        <strain evidence="1 2">S3-2</strain>
    </source>
</reference>
<evidence type="ECO:0008006" key="3">
    <source>
        <dbReference type="Google" id="ProtNLM"/>
    </source>
</evidence>
<proteinExistence type="predicted"/>
<dbReference type="Proteomes" id="UP000092713">
    <property type="component" value="Unassembled WGS sequence"/>
</dbReference>
<evidence type="ECO:0000313" key="2">
    <source>
        <dbReference type="Proteomes" id="UP000092713"/>
    </source>
</evidence>
<gene>
    <name evidence="1" type="ORF">ASR47_1001216</name>
</gene>
<keyword evidence="2" id="KW-1185">Reference proteome</keyword>
<dbReference type="Gene3D" id="2.40.110.10">
    <property type="entry name" value="Butyryl-CoA Dehydrogenase, subunit A, domain 2"/>
    <property type="match status" value="1"/>
</dbReference>
<dbReference type="AlphaFoldDB" id="A0A1A7BX89"/>
<accession>A0A1A7BX89</accession>
<comment type="caution">
    <text evidence="1">The sequence shown here is derived from an EMBL/GenBank/DDBJ whole genome shotgun (WGS) entry which is preliminary data.</text>
</comment>
<evidence type="ECO:0000313" key="1">
    <source>
        <dbReference type="EMBL" id="OBV36743.1"/>
    </source>
</evidence>
<dbReference type="GO" id="GO:0016627">
    <property type="term" value="F:oxidoreductase activity, acting on the CH-CH group of donors"/>
    <property type="evidence" value="ECO:0007669"/>
    <property type="project" value="InterPro"/>
</dbReference>
<dbReference type="EMBL" id="LOCQ01000062">
    <property type="protein sequence ID" value="OBV36743.1"/>
    <property type="molecule type" value="Genomic_DNA"/>
</dbReference>
<name>A0A1A7BX89_9BURK</name>
<dbReference type="InterPro" id="IPR046373">
    <property type="entry name" value="Acyl-CoA_Oxase/DH_mid-dom_sf"/>
</dbReference>
<dbReference type="SUPFAM" id="SSF56645">
    <property type="entry name" value="Acyl-CoA dehydrogenase NM domain-like"/>
    <property type="match status" value="1"/>
</dbReference>
<dbReference type="RefSeq" id="WP_065310529.1">
    <property type="nucleotide sequence ID" value="NZ_LOCQ01000062.1"/>
</dbReference>
<dbReference type="STRING" id="1747903.ASR47_1001216"/>
<dbReference type="OrthoDB" id="107064at2"/>
<organism evidence="1 2">
    <name type="scientific">Janthinobacterium psychrotolerans</name>
    <dbReference type="NCBI Taxonomy" id="1747903"/>
    <lineage>
        <taxon>Bacteria</taxon>
        <taxon>Pseudomonadati</taxon>
        <taxon>Pseudomonadota</taxon>
        <taxon>Betaproteobacteria</taxon>
        <taxon>Burkholderiales</taxon>
        <taxon>Oxalobacteraceae</taxon>
        <taxon>Janthinobacterium</taxon>
    </lineage>
</organism>